<evidence type="ECO:0000256" key="2">
    <source>
        <dbReference type="ARBA" id="ARBA00022614"/>
    </source>
</evidence>
<dbReference type="STRING" id="1157962.A0A250XI65"/>
<dbReference type="Gene3D" id="3.80.10.10">
    <property type="entry name" value="Ribonuclease Inhibitor"/>
    <property type="match status" value="1"/>
</dbReference>
<name>A0A250XI65_9CHLO</name>
<organism evidence="4 5">
    <name type="scientific">Chlamydomonas eustigma</name>
    <dbReference type="NCBI Taxonomy" id="1157962"/>
    <lineage>
        <taxon>Eukaryota</taxon>
        <taxon>Viridiplantae</taxon>
        <taxon>Chlorophyta</taxon>
        <taxon>core chlorophytes</taxon>
        <taxon>Chlorophyceae</taxon>
        <taxon>CS clade</taxon>
        <taxon>Chlamydomonadales</taxon>
        <taxon>Chlamydomonadaceae</taxon>
        <taxon>Chlamydomonas</taxon>
    </lineage>
</organism>
<dbReference type="GO" id="GO:0005930">
    <property type="term" value="C:axoneme"/>
    <property type="evidence" value="ECO:0007669"/>
    <property type="project" value="UniProtKB-SubCell"/>
</dbReference>
<dbReference type="Proteomes" id="UP000232323">
    <property type="component" value="Unassembled WGS sequence"/>
</dbReference>
<dbReference type="InterPro" id="IPR032675">
    <property type="entry name" value="LRR_dom_sf"/>
</dbReference>
<accession>A0A250XI65</accession>
<dbReference type="EMBL" id="BEGY01000086">
    <property type="protein sequence ID" value="GAX82771.1"/>
    <property type="molecule type" value="Genomic_DNA"/>
</dbReference>
<comment type="subcellular location">
    <subcellularLocation>
        <location evidence="1">Cytoplasm</location>
        <location evidence="1">Cytoskeleton</location>
        <location evidence="1">Cilium axoneme</location>
    </subcellularLocation>
</comment>
<dbReference type="PANTHER" id="PTHR48051:SF46">
    <property type="entry name" value="LEUCINE RICH REPEAT-CONTAINING DOMAIN PROTEIN"/>
    <property type="match status" value="1"/>
</dbReference>
<dbReference type="OrthoDB" id="1728874at2759"/>
<reference evidence="4 5" key="1">
    <citation type="submission" date="2017-08" db="EMBL/GenBank/DDBJ databases">
        <title>Acidophilic green algal genome provides insights into adaptation to an acidic environment.</title>
        <authorList>
            <person name="Hirooka S."/>
            <person name="Hirose Y."/>
            <person name="Kanesaki Y."/>
            <person name="Higuchi S."/>
            <person name="Fujiwara T."/>
            <person name="Onuma R."/>
            <person name="Era A."/>
            <person name="Ohbayashi R."/>
            <person name="Uzuka A."/>
            <person name="Nozaki H."/>
            <person name="Yoshikawa H."/>
            <person name="Miyagishima S.Y."/>
        </authorList>
    </citation>
    <scope>NUCLEOTIDE SEQUENCE [LARGE SCALE GENOMIC DNA]</scope>
    <source>
        <strain evidence="4 5">NIES-2499</strain>
    </source>
</reference>
<proteinExistence type="predicted"/>
<comment type="caution">
    <text evidence="4">The sequence shown here is derived from an EMBL/GenBank/DDBJ whole genome shotgun (WGS) entry which is preliminary data.</text>
</comment>
<dbReference type="InterPro" id="IPR050216">
    <property type="entry name" value="LRR_domain-containing"/>
</dbReference>
<sequence>MDLEALPDELLLQIFRHLSEKSPDEVLFDFWFIKHMKFRNDDHDEQPYAGLRAYPFLGQVCKKWNRILATDQAKAVLWSQIVIDFGHELVTAIHTPLVWSNERPNAEEYAIAFQRVSLSSAKVIDFISQRQKSLKSLVLTNSEGFWGDEGDYLPLSGKHNFNSSHLGFLVGQMRYQLQELRLFNCNDLLSSDLGLWGVVTLCPNLRIFAAEGLNFRLPSQYVSELGNLMKLESLSLVGEEHIHASTNSWIVGLDKMPEAWSRLCSLSKLELRGHHLLDMVPTWLPALPALRHLDLSLNASINLQNLSSFDKLETLVLQSLDLSQPAGAEQISLLAKRFLPNLEGLSGSLKSISLAGNRFTSLPEMLMKLGSLNTLDFNGNKELQILGPLTGFLASWPGIQVLDFRGVHKDKNSAYWSDAKCTTMKFVAAAAKLLKRRKYHSRVLIDRD</sequence>
<keyword evidence="3" id="KW-0677">Repeat</keyword>
<dbReference type="Gene3D" id="1.20.1280.50">
    <property type="match status" value="1"/>
</dbReference>
<protein>
    <submittedName>
        <fullName evidence="4">Uncharacterized protein</fullName>
    </submittedName>
</protein>
<dbReference type="PANTHER" id="PTHR48051">
    <property type="match status" value="1"/>
</dbReference>
<evidence type="ECO:0000313" key="4">
    <source>
        <dbReference type="EMBL" id="GAX82771.1"/>
    </source>
</evidence>
<gene>
    <name evidence="4" type="ORF">CEUSTIGMA_g10197.t1</name>
</gene>
<keyword evidence="2" id="KW-0433">Leucine-rich repeat</keyword>
<evidence type="ECO:0000313" key="5">
    <source>
        <dbReference type="Proteomes" id="UP000232323"/>
    </source>
</evidence>
<evidence type="ECO:0000256" key="3">
    <source>
        <dbReference type="ARBA" id="ARBA00022737"/>
    </source>
</evidence>
<keyword evidence="5" id="KW-1185">Reference proteome</keyword>
<dbReference type="SUPFAM" id="SSF52058">
    <property type="entry name" value="L domain-like"/>
    <property type="match status" value="1"/>
</dbReference>
<dbReference type="AlphaFoldDB" id="A0A250XI65"/>
<evidence type="ECO:0000256" key="1">
    <source>
        <dbReference type="ARBA" id="ARBA00004430"/>
    </source>
</evidence>